<sequence length="381" mass="41798">DELVEDGLLTKKQGKAAKRFRNSRGTKAAEVIKQNQATQQAAEPGIFLRTLRSVISAPRKVVSGLAIRMGVTKTPATAEEVAEEAKRAKVEAEEELAAAKALLDKLRDKAKAKVEAEKIREVTDEAKRAKEEPKKAREVADEAKRAKVETEEELAAAKALLDKLRDKARAKVEAAEASEAIAVAAAEEVADEAKRAKVEAKKARTVATGSPQEKITALESNTSRLSNAEINKLVKDGLLTKKQGKAAKRFFNSRGTEVAEVIRENQRLIEDLMDDLNKIVSQRRTAKVKLKDGSTMKVDATTAMMLLYVHGALNQNNRVKMAQILAQDKEGFTKMVNFSAKQGKMSSDDHKLSSISNNKLCPPYPECIEDFIGEQDTSKCE</sequence>
<feature type="coiled-coil region" evidence="1">
    <location>
        <begin position="78"/>
        <end position="206"/>
    </location>
</feature>
<feature type="non-terminal residue" evidence="2">
    <location>
        <position position="1"/>
    </location>
</feature>
<gene>
    <name evidence="2" type="ORF">METZ01_LOCUS94485</name>
</gene>
<accession>A0A381VNI7</accession>
<dbReference type="AlphaFoldDB" id="A0A381VNI7"/>
<organism evidence="2">
    <name type="scientific">marine metagenome</name>
    <dbReference type="NCBI Taxonomy" id="408172"/>
    <lineage>
        <taxon>unclassified sequences</taxon>
        <taxon>metagenomes</taxon>
        <taxon>ecological metagenomes</taxon>
    </lineage>
</organism>
<reference evidence="2" key="1">
    <citation type="submission" date="2018-05" db="EMBL/GenBank/DDBJ databases">
        <authorList>
            <person name="Lanie J.A."/>
            <person name="Ng W.-L."/>
            <person name="Kazmierczak K.M."/>
            <person name="Andrzejewski T.M."/>
            <person name="Davidsen T.M."/>
            <person name="Wayne K.J."/>
            <person name="Tettelin H."/>
            <person name="Glass J.I."/>
            <person name="Rusch D."/>
            <person name="Podicherti R."/>
            <person name="Tsui H.-C.T."/>
            <person name="Winkler M.E."/>
        </authorList>
    </citation>
    <scope>NUCLEOTIDE SEQUENCE</scope>
</reference>
<proteinExistence type="predicted"/>
<name>A0A381VNI7_9ZZZZ</name>
<protein>
    <submittedName>
        <fullName evidence="2">Uncharacterized protein</fullName>
    </submittedName>
</protein>
<dbReference type="EMBL" id="UINC01009277">
    <property type="protein sequence ID" value="SVA41631.1"/>
    <property type="molecule type" value="Genomic_DNA"/>
</dbReference>
<evidence type="ECO:0000313" key="2">
    <source>
        <dbReference type="EMBL" id="SVA41631.1"/>
    </source>
</evidence>
<keyword evidence="1" id="KW-0175">Coiled coil</keyword>
<evidence type="ECO:0000256" key="1">
    <source>
        <dbReference type="SAM" id="Coils"/>
    </source>
</evidence>